<dbReference type="AlphaFoldDB" id="A0AAW1CFP8"/>
<name>A0AAW1CFP8_9HEMI</name>
<dbReference type="GO" id="GO:0007218">
    <property type="term" value="P:neuropeptide signaling pathway"/>
    <property type="evidence" value="ECO:0007669"/>
    <property type="project" value="UniProtKB-KW"/>
</dbReference>
<evidence type="ECO:0000256" key="5">
    <source>
        <dbReference type="ARBA" id="ARBA00022815"/>
    </source>
</evidence>
<keyword evidence="4" id="KW-0677">Repeat</keyword>
<evidence type="ECO:0000313" key="9">
    <source>
        <dbReference type="Proteomes" id="UP001461498"/>
    </source>
</evidence>
<dbReference type="InterPro" id="IPR051041">
    <property type="entry name" value="FMRFamide-related_np"/>
</dbReference>
<dbReference type="EMBL" id="JAPXFL010000014">
    <property type="protein sequence ID" value="KAK9497661.1"/>
    <property type="molecule type" value="Genomic_DNA"/>
</dbReference>
<feature type="chain" id="PRO_5043373764" description="FMRFamide" evidence="7">
    <location>
        <begin position="22"/>
        <end position="283"/>
    </location>
</feature>
<comment type="similarity">
    <text evidence="2">Belongs to the FARP (FMRFamide related peptide) family.</text>
</comment>
<dbReference type="InterPro" id="IPR002544">
    <property type="entry name" value="FMRFamid-related_peptide-like"/>
</dbReference>
<dbReference type="Pfam" id="PF01581">
    <property type="entry name" value="FARP"/>
    <property type="match status" value="5"/>
</dbReference>
<sequence length="283" mass="32923">MIGRMLVGAWLLINGQCCVSADLDNSNPSPLVDPLTRRSPLEKNFMRFGRSSLISQVLPTFSPNYIDSRTLRANAFDQDQANTDRLQSLLFRIDRGQDNFMRFGRSGNNFMRFGRAKDNFLRFGKAKNNFMRFGREYMRYGRGNDNFLRFGRSSNDRTDDIEEILTKERRDKALIRLGRQRQSEKNDNFIRFGRRIKRSAAWNSYEVDRMGKLSSAEEECNDRNCPDSYNLLSREELEKQLAICPQIYDLNSILAPEFSVLPAFSSITKRKSNNRSDNFLRLG</sequence>
<dbReference type="Proteomes" id="UP001461498">
    <property type="component" value="Unassembled WGS sequence"/>
</dbReference>
<comment type="caution">
    <text evidence="8">The sequence shown here is derived from an EMBL/GenBank/DDBJ whole genome shotgun (WGS) entry which is preliminary data.</text>
</comment>
<evidence type="ECO:0000256" key="2">
    <source>
        <dbReference type="ARBA" id="ARBA00006356"/>
    </source>
</evidence>
<evidence type="ECO:0000256" key="7">
    <source>
        <dbReference type="SAM" id="SignalP"/>
    </source>
</evidence>
<keyword evidence="5" id="KW-0027">Amidation</keyword>
<keyword evidence="3" id="KW-0964">Secreted</keyword>
<gene>
    <name evidence="8" type="ORF">O3M35_004348</name>
</gene>
<dbReference type="GO" id="GO:0005576">
    <property type="term" value="C:extracellular region"/>
    <property type="evidence" value="ECO:0007669"/>
    <property type="project" value="UniProtKB-SubCell"/>
</dbReference>
<keyword evidence="7" id="KW-0732">Signal</keyword>
<evidence type="ECO:0000256" key="4">
    <source>
        <dbReference type="ARBA" id="ARBA00022737"/>
    </source>
</evidence>
<evidence type="ECO:0000256" key="3">
    <source>
        <dbReference type="ARBA" id="ARBA00022525"/>
    </source>
</evidence>
<evidence type="ECO:0000256" key="1">
    <source>
        <dbReference type="ARBA" id="ARBA00004613"/>
    </source>
</evidence>
<proteinExistence type="inferred from homology"/>
<dbReference type="PANTHER" id="PTHR20986:SF22">
    <property type="entry name" value="FMRFAMIDE-RELATED PEPTIDES"/>
    <property type="match status" value="1"/>
</dbReference>
<feature type="signal peptide" evidence="7">
    <location>
        <begin position="1"/>
        <end position="21"/>
    </location>
</feature>
<reference evidence="8 9" key="1">
    <citation type="submission" date="2022-12" db="EMBL/GenBank/DDBJ databases">
        <title>Chromosome-level genome assembly of true bugs.</title>
        <authorList>
            <person name="Ma L."/>
            <person name="Li H."/>
        </authorList>
    </citation>
    <scope>NUCLEOTIDE SEQUENCE [LARGE SCALE GENOMIC DNA]</scope>
    <source>
        <strain evidence="8">Lab_2022b</strain>
    </source>
</reference>
<dbReference type="PANTHER" id="PTHR20986">
    <property type="entry name" value="FMRFAMIDE-RELATED PEPTIDES"/>
    <property type="match status" value="1"/>
</dbReference>
<accession>A0AAW1CFP8</accession>
<evidence type="ECO:0008006" key="10">
    <source>
        <dbReference type="Google" id="ProtNLM"/>
    </source>
</evidence>
<organism evidence="8 9">
    <name type="scientific">Rhynocoris fuscipes</name>
    <dbReference type="NCBI Taxonomy" id="488301"/>
    <lineage>
        <taxon>Eukaryota</taxon>
        <taxon>Metazoa</taxon>
        <taxon>Ecdysozoa</taxon>
        <taxon>Arthropoda</taxon>
        <taxon>Hexapoda</taxon>
        <taxon>Insecta</taxon>
        <taxon>Pterygota</taxon>
        <taxon>Neoptera</taxon>
        <taxon>Paraneoptera</taxon>
        <taxon>Hemiptera</taxon>
        <taxon>Heteroptera</taxon>
        <taxon>Panheteroptera</taxon>
        <taxon>Cimicomorpha</taxon>
        <taxon>Reduviidae</taxon>
        <taxon>Harpactorinae</taxon>
        <taxon>Harpactorini</taxon>
        <taxon>Rhynocoris</taxon>
    </lineage>
</organism>
<evidence type="ECO:0000256" key="6">
    <source>
        <dbReference type="ARBA" id="ARBA00023320"/>
    </source>
</evidence>
<comment type="subcellular location">
    <subcellularLocation>
        <location evidence="1">Secreted</location>
    </subcellularLocation>
</comment>
<keyword evidence="9" id="KW-1185">Reference proteome</keyword>
<keyword evidence="6" id="KW-0527">Neuropeptide</keyword>
<evidence type="ECO:0000313" key="8">
    <source>
        <dbReference type="EMBL" id="KAK9497661.1"/>
    </source>
</evidence>
<protein>
    <recommendedName>
        <fullName evidence="10">FMRFamide</fullName>
    </recommendedName>
</protein>